<organism evidence="1">
    <name type="scientific">Pandoravirus quercus</name>
    <dbReference type="NCBI Taxonomy" id="2107709"/>
    <lineage>
        <taxon>Viruses</taxon>
        <taxon>Pandoravirus</taxon>
    </lineage>
</organism>
<accession>A0A2U7UAE2</accession>
<reference evidence="1" key="1">
    <citation type="journal article" date="2018" name="Nat. Commun.">
        <title>Diversity and evolution of the emerging Pandoraviridae family.</title>
        <authorList>
            <person name="Legendre M."/>
            <person name="Fabre E."/>
            <person name="Poirot O."/>
            <person name="Jeudy S."/>
            <person name="Lartigue A."/>
            <person name="Alempic J.M."/>
            <person name="Beucher L."/>
            <person name="Philippe N."/>
            <person name="Bertaux L."/>
            <person name="Christo-Foroux E."/>
            <person name="Labadie K."/>
            <person name="Coute Y."/>
            <person name="Abergel C."/>
            <person name="Claverie J.M."/>
        </authorList>
    </citation>
    <scope>NUCLEOTIDE SEQUENCE [LARGE SCALE GENOMIC DNA]</scope>
    <source>
        <strain evidence="1">Quercus</strain>
    </source>
</reference>
<dbReference type="RefSeq" id="YP_009483686.1">
    <property type="nucleotide sequence ID" value="NC_037667.1"/>
</dbReference>
<gene>
    <name evidence="1" type="ORF">pqer_cds_995</name>
</gene>
<dbReference type="EMBL" id="MG011689">
    <property type="protein sequence ID" value="AVK75417.1"/>
    <property type="molecule type" value="Genomic_DNA"/>
</dbReference>
<dbReference type="KEGG" id="vg:36844558"/>
<protein>
    <submittedName>
        <fullName evidence="1">Uncharacterized protein</fullName>
    </submittedName>
</protein>
<evidence type="ECO:0000313" key="1">
    <source>
        <dbReference type="EMBL" id="AVK75417.1"/>
    </source>
</evidence>
<sequence length="123" mass="13992">MDYDRGQQATGPVSVPFGRRDDIMLISPTMRAHIDQLVLSVQRARDEGVPLDDTFRDSVCQRLGLTDDQLTVLLQVTLVEQRKQVEKARRTQRRLEAELHAKRAGSRRGPLSGVWDFCLSWCG</sequence>
<dbReference type="GeneID" id="36844558"/>
<proteinExistence type="predicted"/>
<dbReference type="Proteomes" id="UP000248852">
    <property type="component" value="Segment"/>
</dbReference>
<name>A0A2U7UAE2_9VIRU</name>